<dbReference type="AlphaFoldDB" id="A0AAW2X3R5"/>
<gene>
    <name evidence="1" type="ORF">Slati_1948400</name>
</gene>
<reference evidence="1" key="2">
    <citation type="journal article" date="2024" name="Plant">
        <title>Genomic evolution and insights into agronomic trait innovations of Sesamum species.</title>
        <authorList>
            <person name="Miao H."/>
            <person name="Wang L."/>
            <person name="Qu L."/>
            <person name="Liu H."/>
            <person name="Sun Y."/>
            <person name="Le M."/>
            <person name="Wang Q."/>
            <person name="Wei S."/>
            <person name="Zheng Y."/>
            <person name="Lin W."/>
            <person name="Duan Y."/>
            <person name="Cao H."/>
            <person name="Xiong S."/>
            <person name="Wang X."/>
            <person name="Wei L."/>
            <person name="Li C."/>
            <person name="Ma Q."/>
            <person name="Ju M."/>
            <person name="Zhao R."/>
            <person name="Li G."/>
            <person name="Mu C."/>
            <person name="Tian Q."/>
            <person name="Mei H."/>
            <person name="Zhang T."/>
            <person name="Gao T."/>
            <person name="Zhang H."/>
        </authorList>
    </citation>
    <scope>NUCLEOTIDE SEQUENCE</scope>
    <source>
        <strain evidence="1">KEN1</strain>
    </source>
</reference>
<accession>A0AAW2X3R5</accession>
<sequence length="117" mass="13068">MSHPQSRNPSMHPSMARGILAPTWHYGAPHAPATPVSCLLLTRCILRARLHRGRLLCLARVGPHLKFEAHSICRHLAVIPHIMPDMPSCLSAWLHNLLAVRRCPMIAHLSQRTPMDG</sequence>
<protein>
    <submittedName>
        <fullName evidence="1">Uncharacterized protein</fullName>
    </submittedName>
</protein>
<proteinExistence type="predicted"/>
<name>A0AAW2X3R5_9LAMI</name>
<organism evidence="1">
    <name type="scientific">Sesamum latifolium</name>
    <dbReference type="NCBI Taxonomy" id="2727402"/>
    <lineage>
        <taxon>Eukaryota</taxon>
        <taxon>Viridiplantae</taxon>
        <taxon>Streptophyta</taxon>
        <taxon>Embryophyta</taxon>
        <taxon>Tracheophyta</taxon>
        <taxon>Spermatophyta</taxon>
        <taxon>Magnoliopsida</taxon>
        <taxon>eudicotyledons</taxon>
        <taxon>Gunneridae</taxon>
        <taxon>Pentapetalae</taxon>
        <taxon>asterids</taxon>
        <taxon>lamiids</taxon>
        <taxon>Lamiales</taxon>
        <taxon>Pedaliaceae</taxon>
        <taxon>Sesamum</taxon>
    </lineage>
</organism>
<dbReference type="EMBL" id="JACGWN010000006">
    <property type="protein sequence ID" value="KAL0448205.1"/>
    <property type="molecule type" value="Genomic_DNA"/>
</dbReference>
<reference evidence="1" key="1">
    <citation type="submission" date="2020-06" db="EMBL/GenBank/DDBJ databases">
        <authorList>
            <person name="Li T."/>
            <person name="Hu X."/>
            <person name="Zhang T."/>
            <person name="Song X."/>
            <person name="Zhang H."/>
            <person name="Dai N."/>
            <person name="Sheng W."/>
            <person name="Hou X."/>
            <person name="Wei L."/>
        </authorList>
    </citation>
    <scope>NUCLEOTIDE SEQUENCE</scope>
    <source>
        <strain evidence="1">KEN1</strain>
        <tissue evidence="1">Leaf</tissue>
    </source>
</reference>
<evidence type="ECO:0000313" key="1">
    <source>
        <dbReference type="EMBL" id="KAL0448205.1"/>
    </source>
</evidence>
<comment type="caution">
    <text evidence="1">The sequence shown here is derived from an EMBL/GenBank/DDBJ whole genome shotgun (WGS) entry which is preliminary data.</text>
</comment>